<evidence type="ECO:0000256" key="4">
    <source>
        <dbReference type="RuleBase" id="RU000499"/>
    </source>
</evidence>
<organism evidence="6 7">
    <name type="scientific">Aeromonas eucrenophila</name>
    <dbReference type="NCBI Taxonomy" id="649"/>
    <lineage>
        <taxon>Bacteria</taxon>
        <taxon>Pseudomonadati</taxon>
        <taxon>Pseudomonadota</taxon>
        <taxon>Gammaproteobacteria</taxon>
        <taxon>Aeromonadales</taxon>
        <taxon>Aeromonadaceae</taxon>
        <taxon>Aeromonas</taxon>
    </lineage>
</organism>
<dbReference type="PROSITE" id="PS51352">
    <property type="entry name" value="THIOREDOXIN_2"/>
    <property type="match status" value="1"/>
</dbReference>
<keyword evidence="7" id="KW-1185">Reference proteome</keyword>
<evidence type="ECO:0000259" key="5">
    <source>
        <dbReference type="PROSITE" id="PS51352"/>
    </source>
</evidence>
<name>A0ABW0YHP6_9GAMM</name>
<evidence type="ECO:0000256" key="3">
    <source>
        <dbReference type="ARBA" id="ARBA00023002"/>
    </source>
</evidence>
<dbReference type="CDD" id="cd00340">
    <property type="entry name" value="GSH_Peroxidase"/>
    <property type="match status" value="1"/>
</dbReference>
<dbReference type="PANTHER" id="PTHR11592">
    <property type="entry name" value="GLUTATHIONE PEROXIDASE"/>
    <property type="match status" value="1"/>
</dbReference>
<gene>
    <name evidence="6" type="ORF">ACFPVW_14210</name>
</gene>
<dbReference type="InterPro" id="IPR000889">
    <property type="entry name" value="Glutathione_peroxidase"/>
</dbReference>
<dbReference type="Gene3D" id="3.40.30.10">
    <property type="entry name" value="Glutaredoxin"/>
    <property type="match status" value="1"/>
</dbReference>
<comment type="similarity">
    <text evidence="1 4">Belongs to the glutathione peroxidase family.</text>
</comment>
<evidence type="ECO:0000256" key="2">
    <source>
        <dbReference type="ARBA" id="ARBA00022559"/>
    </source>
</evidence>
<dbReference type="SUPFAM" id="SSF52833">
    <property type="entry name" value="Thioredoxin-like"/>
    <property type="match status" value="1"/>
</dbReference>
<evidence type="ECO:0000256" key="1">
    <source>
        <dbReference type="ARBA" id="ARBA00006926"/>
    </source>
</evidence>
<dbReference type="Pfam" id="PF00255">
    <property type="entry name" value="GSHPx"/>
    <property type="match status" value="1"/>
</dbReference>
<protein>
    <recommendedName>
        <fullName evidence="4">Glutathione peroxidase</fullName>
    </recommendedName>
</protein>
<dbReference type="PRINTS" id="PR01011">
    <property type="entry name" value="GLUTPROXDASE"/>
</dbReference>
<dbReference type="RefSeq" id="WP_042638092.1">
    <property type="nucleotide sequence ID" value="NZ_CDDF01000001.1"/>
</dbReference>
<dbReference type="EMBL" id="JBHSPP010000016">
    <property type="protein sequence ID" value="MFC5707180.1"/>
    <property type="molecule type" value="Genomic_DNA"/>
</dbReference>
<feature type="domain" description="Thioredoxin" evidence="5">
    <location>
        <begin position="1"/>
        <end position="159"/>
    </location>
</feature>
<evidence type="ECO:0000313" key="6">
    <source>
        <dbReference type="EMBL" id="MFC5707180.1"/>
    </source>
</evidence>
<dbReference type="PANTHER" id="PTHR11592:SF78">
    <property type="entry name" value="GLUTATHIONE PEROXIDASE"/>
    <property type="match status" value="1"/>
</dbReference>
<dbReference type="PIRSF" id="PIRSF000303">
    <property type="entry name" value="Glutathion_perox"/>
    <property type="match status" value="1"/>
</dbReference>
<reference evidence="7" key="1">
    <citation type="journal article" date="2019" name="Int. J. Syst. Evol. Microbiol.">
        <title>The Global Catalogue of Microorganisms (GCM) 10K type strain sequencing project: providing services to taxonomists for standard genome sequencing and annotation.</title>
        <authorList>
            <consortium name="The Broad Institute Genomics Platform"/>
            <consortium name="The Broad Institute Genome Sequencing Center for Infectious Disease"/>
            <person name="Wu L."/>
            <person name="Ma J."/>
        </authorList>
    </citation>
    <scope>NUCLEOTIDE SEQUENCE [LARGE SCALE GENOMIC DNA]</scope>
    <source>
        <strain evidence="7">KCTC 15012</strain>
    </source>
</reference>
<dbReference type="Proteomes" id="UP001596132">
    <property type="component" value="Unassembled WGS sequence"/>
</dbReference>
<proteinExistence type="inferred from homology"/>
<dbReference type="GO" id="GO:0004601">
    <property type="term" value="F:peroxidase activity"/>
    <property type="evidence" value="ECO:0007669"/>
    <property type="project" value="UniProtKB-KW"/>
</dbReference>
<dbReference type="PROSITE" id="PS51355">
    <property type="entry name" value="GLUTATHIONE_PEROXID_3"/>
    <property type="match status" value="1"/>
</dbReference>
<dbReference type="PROSITE" id="PS00460">
    <property type="entry name" value="GLUTATHIONE_PEROXID_1"/>
    <property type="match status" value="1"/>
</dbReference>
<sequence>MPIPSLSLQRLDGSDFPVTELQDKVVLVVNVASRCGFTPQYTGLEALNRQLGPQGLVILGFPCDQFGHQEPGDAEEIARFCSLDYPVSFPILTKCEVNGEQAHPFYRWLKQQKPGLLGSEAIKWNFTKFLINRDGEVVDRFAPQTKPEELTDKISALLQAPNHPA</sequence>
<evidence type="ECO:0000313" key="7">
    <source>
        <dbReference type="Proteomes" id="UP001596132"/>
    </source>
</evidence>
<accession>A0ABW0YHP6</accession>
<keyword evidence="3 4" id="KW-0560">Oxidoreductase</keyword>
<dbReference type="InterPro" id="IPR013766">
    <property type="entry name" value="Thioredoxin_domain"/>
</dbReference>
<keyword evidence="2 4" id="KW-0575">Peroxidase</keyword>
<dbReference type="InterPro" id="IPR036249">
    <property type="entry name" value="Thioredoxin-like_sf"/>
</dbReference>
<comment type="caution">
    <text evidence="6">The sequence shown here is derived from an EMBL/GenBank/DDBJ whole genome shotgun (WGS) entry which is preliminary data.</text>
</comment>
<dbReference type="InterPro" id="IPR029759">
    <property type="entry name" value="GPX_AS"/>
</dbReference>